<feature type="compositionally biased region" description="Basic residues" evidence="1">
    <location>
        <begin position="32"/>
        <end position="45"/>
    </location>
</feature>
<evidence type="ECO:0000313" key="2">
    <source>
        <dbReference type="EMBL" id="BCU03736.1"/>
    </source>
</evidence>
<name>A0A811BRQ5_9VIRU</name>
<protein>
    <submittedName>
        <fullName evidence="2">Uncharacterized protein</fullName>
    </submittedName>
</protein>
<evidence type="ECO:0000256" key="1">
    <source>
        <dbReference type="SAM" id="MobiDB-lite"/>
    </source>
</evidence>
<feature type="region of interest" description="Disordered" evidence="1">
    <location>
        <begin position="168"/>
        <end position="266"/>
    </location>
</feature>
<sequence>MGAVILAPIIVIVVVKEARRRQGRRVDETRRHAAKHHGRRRRGRRRQEDVGLGVVLVLPAGLHVDTAIAIATVVVCRIGAAVAIDPLRVSVAGKRRVAQGAAGRGVVTVARGVAGGGRGCAAVRAAIGCGHVVERPDVGGRAGIALATGALAPRICHIKSPRSAMARPCIISTSARNTQRARENGKKQKTDQKKTKANKRRSAPRSGALMVSDRIGAMPTVRCGGKKKKKNKGEQGGGKKKETRPGGDGRRGKRLAKRKCAQTCPASPRFSMPFFPFFFLFSFSL</sequence>
<proteinExistence type="predicted"/>
<feature type="compositionally biased region" description="Basic and acidic residues" evidence="1">
    <location>
        <begin position="237"/>
        <end position="250"/>
    </location>
</feature>
<accession>A0A811BRQ5</accession>
<reference evidence="2" key="1">
    <citation type="submission" date="2021-04" db="EMBL/GenBank/DDBJ databases">
        <title>Draft Genome Sequence of Pandoravirus japonicus, Isolated from the Sabaishi River of Niigata, Japan.</title>
        <authorList>
            <person name="Hosokawa N."/>
            <person name="Takahashi H."/>
            <person name="Aoki K."/>
            <person name="Takemura M."/>
        </authorList>
    </citation>
    <scope>NUCLEOTIDE SEQUENCE</scope>
</reference>
<feature type="region of interest" description="Disordered" evidence="1">
    <location>
        <begin position="24"/>
        <end position="46"/>
    </location>
</feature>
<dbReference type="EMBL" id="LC625835">
    <property type="protein sequence ID" value="BCU03736.1"/>
    <property type="molecule type" value="Genomic_DNA"/>
</dbReference>
<evidence type="ECO:0000313" key="3">
    <source>
        <dbReference type="Proteomes" id="UP001253637"/>
    </source>
</evidence>
<organism evidence="2 3">
    <name type="scientific">Pandoravirus japonicus</name>
    <dbReference type="NCBI Taxonomy" id="2823154"/>
    <lineage>
        <taxon>Viruses</taxon>
        <taxon>Pandoravirus</taxon>
    </lineage>
</organism>
<feature type="compositionally biased region" description="Basic residues" evidence="1">
    <location>
        <begin position="251"/>
        <end position="260"/>
    </location>
</feature>
<dbReference type="Proteomes" id="UP001253637">
    <property type="component" value="Segment"/>
</dbReference>
<feature type="compositionally biased region" description="Basic and acidic residues" evidence="1">
    <location>
        <begin position="180"/>
        <end position="194"/>
    </location>
</feature>